<reference evidence="2" key="2">
    <citation type="submission" date="2007-04" db="EMBL/GenBank/DDBJ databases">
        <title>Complete genome sequence of the nitrogen-fixing bacterium Azorhizobium caulinodans ORS571.</title>
        <authorList>
            <person name="Lee K.B."/>
            <person name="Backer P.D."/>
            <person name="Aono T."/>
            <person name="Liu C.T."/>
            <person name="Suzuki S."/>
            <person name="Suzuki T."/>
            <person name="Kaneko T."/>
            <person name="Yamada M."/>
            <person name="Tabata S."/>
            <person name="Kupfer D.M."/>
            <person name="Najar F.Z."/>
            <person name="Wiley G.B."/>
            <person name="Roe B."/>
            <person name="Binnewies T."/>
            <person name="Ussery D."/>
            <person name="Vereecke D."/>
            <person name="Gevers D."/>
            <person name="Holsters M."/>
            <person name="Oyaizu H."/>
        </authorList>
    </citation>
    <scope>NUCLEOTIDE SEQUENCE [LARGE SCALE GENOMIC DNA]</scope>
    <source>
        <strain evidence="2">ATCC 43989 / DSM 5975 / JCM 20966 / LMG 6465 / NBRC 14845 / NCIMB 13405 / ORS 571</strain>
    </source>
</reference>
<reference evidence="1 2" key="1">
    <citation type="journal article" date="2007" name="Appl. Environ. Microbiol.">
        <title>Rhizobial factors required for stem nodule maturation and maintenance in Sesbania rostrata-Azorhizobium caulinodans ORS571 symbiosis.</title>
        <authorList>
            <person name="Suzuki S."/>
            <person name="Aono T."/>
            <person name="Lee KB."/>
            <person name="Suzuki T."/>
            <person name="Liu CT."/>
            <person name="Miwa H."/>
            <person name="Wakao S."/>
            <person name="Iki T."/>
            <person name="Oyaizu H."/>
        </authorList>
    </citation>
    <scope>NUCLEOTIDE SEQUENCE [LARGE SCALE GENOMIC DNA]</scope>
    <source>
        <strain evidence="2">ATCC 43989 / DSM 5975 / JCM 20966 / LMG 6465 / NBRC 14845 / NCIMB 13405 / ORS 571</strain>
    </source>
</reference>
<keyword evidence="2" id="KW-1185">Reference proteome</keyword>
<reference evidence="1 2" key="4">
    <citation type="journal article" date="2009" name="Appl. Environ. Microbiol.">
        <title>Comparative genome-wide transcriptional profiling of Azorhizobium caulinodans ORS571 grown under free-living and symbiotic conditions.</title>
        <authorList>
            <person name="Tsukada S."/>
            <person name="Aono T."/>
            <person name="Akiba N."/>
            <person name="Lee KB."/>
            <person name="Liu CT."/>
            <person name="Toyazaki H."/>
            <person name="Oyaizu H."/>
        </authorList>
    </citation>
    <scope>NUCLEOTIDE SEQUENCE [LARGE SCALE GENOMIC DNA]</scope>
    <source>
        <strain evidence="2">ATCC 43989 / DSM 5975 / JCM 20966 / LMG 6465 / NBRC 14845 / NCIMB 13405 / ORS 571</strain>
    </source>
</reference>
<sequence length="73" mass="8019">MRCQNKENDFREAIMDLVSAKDGQAIVIQVIGGTTITGYAPMSVGKGYLRCYVSAGDNHKEQVVPFHSITCVR</sequence>
<accession>A8IKT3</accession>
<reference evidence="1 2" key="3">
    <citation type="journal article" date="2008" name="BMC Genomics">
        <title>The genome of the versatile nitrogen fixer Azorhizobium caulinodans ORS571.</title>
        <authorList>
            <person name="Lee KB."/>
            <person name="Backer P.D."/>
            <person name="Aono T."/>
            <person name="Liu CT."/>
            <person name="Suzuki S."/>
            <person name="Suzuki T."/>
            <person name="Kaneko T."/>
            <person name="Yamada M."/>
            <person name="Tabata S."/>
            <person name="Kupfer D.M."/>
            <person name="Najar F.Z."/>
            <person name="Wiley G.B."/>
            <person name="Roe B."/>
            <person name="Binnewies T.T."/>
            <person name="Ussery D.W."/>
            <person name="D'Haeze W."/>
            <person name="Herder J.D."/>
            <person name="Gevers D."/>
            <person name="Vereecke D."/>
            <person name="Holsters M."/>
            <person name="Oyaizu H."/>
        </authorList>
    </citation>
    <scope>NUCLEOTIDE SEQUENCE [LARGE SCALE GENOMIC DNA]</scope>
    <source>
        <strain evidence="2">ATCC 43989 / DSM 5975 / JCM 20966 / LMG 6465 / NBRC 14845 / NCIMB 13405 / ORS 571</strain>
    </source>
</reference>
<reference evidence="1 2" key="5">
    <citation type="journal article" date="2010" name="Appl. Environ. Microbiol.">
        <title>phrR-like gene praR of Azorhizobium caulinodans ORS571 is essential for symbiosis with Sesbania rostrata and is involved in expression of reb genes.</title>
        <authorList>
            <person name="Akiba N."/>
            <person name="Aono T."/>
            <person name="Toyazaki H."/>
            <person name="Sato S."/>
            <person name="Oyaizu H."/>
        </authorList>
    </citation>
    <scope>NUCLEOTIDE SEQUENCE [LARGE SCALE GENOMIC DNA]</scope>
    <source>
        <strain evidence="2">ATCC 43989 / DSM 5975 / JCM 20966 / LMG 6465 / NBRC 14845 / NCIMB 13405 / ORS 571</strain>
    </source>
</reference>
<reference evidence="1 2" key="6">
    <citation type="journal article" date="2011" name="Appl. Environ. Microbiol.">
        <title>Involvement of the azorhizobial chromosome partition gene (parA) in the onset of bacteroid differentiation during Sesbania rostrata stem nodule development.</title>
        <authorList>
            <person name="Liu CT."/>
            <person name="Lee KB."/>
            <person name="Wang YS."/>
            <person name="Peng MH."/>
            <person name="Lee KT."/>
            <person name="Suzuki S."/>
            <person name="Suzuki T."/>
            <person name="Oyaizu H."/>
        </authorList>
    </citation>
    <scope>NUCLEOTIDE SEQUENCE [LARGE SCALE GENOMIC DNA]</scope>
    <source>
        <strain evidence="2">ATCC 43989 / DSM 5975 / JCM 20966 / LMG 6465 / NBRC 14845 / NCIMB 13405 / ORS 571</strain>
    </source>
</reference>
<name>A8IKT3_AZOC5</name>
<dbReference type="eggNOG" id="ENOG5031AET">
    <property type="taxonomic scope" value="Bacteria"/>
</dbReference>
<dbReference type="RefSeq" id="WP_012172467.1">
    <property type="nucleotide sequence ID" value="NC_009937.1"/>
</dbReference>
<dbReference type="AlphaFoldDB" id="A8IKT3"/>
<dbReference type="HOGENOM" id="CLU_2696589_0_0_5"/>
<protein>
    <submittedName>
        <fullName evidence="1">Uncharacterized protein</fullName>
    </submittedName>
</protein>
<dbReference type="Proteomes" id="UP000000270">
    <property type="component" value="Chromosome"/>
</dbReference>
<dbReference type="KEGG" id="azc:AZC_3947"/>
<evidence type="ECO:0000313" key="1">
    <source>
        <dbReference type="EMBL" id="BAF89945.1"/>
    </source>
</evidence>
<dbReference type="EMBL" id="AP009384">
    <property type="protein sequence ID" value="BAF89945.1"/>
    <property type="molecule type" value="Genomic_DNA"/>
</dbReference>
<evidence type="ECO:0000313" key="2">
    <source>
        <dbReference type="Proteomes" id="UP000000270"/>
    </source>
</evidence>
<gene>
    <name evidence="1" type="ordered locus">AZC_3947</name>
</gene>
<dbReference type="STRING" id="438753.AZC_3947"/>
<organism evidence="1 2">
    <name type="scientific">Azorhizobium caulinodans (strain ATCC 43989 / DSM 5975 / JCM 20966 / LMG 6465 / NBRC 14845 / NCIMB 13405 / ORS 571)</name>
    <dbReference type="NCBI Taxonomy" id="438753"/>
    <lineage>
        <taxon>Bacteria</taxon>
        <taxon>Pseudomonadati</taxon>
        <taxon>Pseudomonadota</taxon>
        <taxon>Alphaproteobacteria</taxon>
        <taxon>Hyphomicrobiales</taxon>
        <taxon>Xanthobacteraceae</taxon>
        <taxon>Azorhizobium</taxon>
    </lineage>
</organism>
<proteinExistence type="predicted"/>